<feature type="transmembrane region" description="Helical" evidence="6">
    <location>
        <begin position="470"/>
        <end position="491"/>
    </location>
</feature>
<dbReference type="EMBL" id="JAPMXC010000001">
    <property type="protein sequence ID" value="MCY0387838.1"/>
    <property type="molecule type" value="Genomic_DNA"/>
</dbReference>
<dbReference type="InterPro" id="IPR011701">
    <property type="entry name" value="MFS"/>
</dbReference>
<keyword evidence="2" id="KW-0813">Transport</keyword>
<evidence type="ECO:0000313" key="8">
    <source>
        <dbReference type="EMBL" id="MCY0387838.1"/>
    </source>
</evidence>
<dbReference type="PROSITE" id="PS50850">
    <property type="entry name" value="MFS"/>
    <property type="match status" value="1"/>
</dbReference>
<feature type="transmembrane region" description="Helical" evidence="6">
    <location>
        <begin position="260"/>
        <end position="277"/>
    </location>
</feature>
<dbReference type="SUPFAM" id="SSF103473">
    <property type="entry name" value="MFS general substrate transporter"/>
    <property type="match status" value="1"/>
</dbReference>
<dbReference type="PRINTS" id="PR01036">
    <property type="entry name" value="TCRTETB"/>
</dbReference>
<reference evidence="8" key="1">
    <citation type="submission" date="2022-11" db="EMBL/GenBank/DDBJ databases">
        <title>Robbsia betulipollinis sp. nov., isolated from pollen of birch (Betula pendula).</title>
        <authorList>
            <person name="Shi H."/>
            <person name="Ambika Manirajan B."/>
            <person name="Ratering S."/>
            <person name="Geissler-Plaum R."/>
            <person name="Schnell S."/>
        </authorList>
    </citation>
    <scope>NUCLEOTIDE SEQUENCE</scope>
    <source>
        <strain evidence="8">Bb-Pol-6</strain>
    </source>
</reference>
<evidence type="ECO:0000313" key="9">
    <source>
        <dbReference type="Proteomes" id="UP001082899"/>
    </source>
</evidence>
<feature type="transmembrane region" description="Helical" evidence="6">
    <location>
        <begin position="297"/>
        <end position="322"/>
    </location>
</feature>
<dbReference type="RefSeq" id="WP_267847549.1">
    <property type="nucleotide sequence ID" value="NZ_JAPMXC010000001.1"/>
</dbReference>
<dbReference type="InterPro" id="IPR020846">
    <property type="entry name" value="MFS_dom"/>
</dbReference>
<proteinExistence type="predicted"/>
<evidence type="ECO:0000256" key="4">
    <source>
        <dbReference type="ARBA" id="ARBA00022989"/>
    </source>
</evidence>
<feature type="transmembrane region" description="Helical" evidence="6">
    <location>
        <begin position="112"/>
        <end position="133"/>
    </location>
</feature>
<feature type="transmembrane region" description="Helical" evidence="6">
    <location>
        <begin position="20"/>
        <end position="44"/>
    </location>
</feature>
<evidence type="ECO:0000259" key="7">
    <source>
        <dbReference type="PROSITE" id="PS50850"/>
    </source>
</evidence>
<dbReference type="CDD" id="cd17321">
    <property type="entry name" value="MFS_MMR_MDR_like"/>
    <property type="match status" value="1"/>
</dbReference>
<dbReference type="Gene3D" id="1.20.1720.10">
    <property type="entry name" value="Multidrug resistance protein D"/>
    <property type="match status" value="1"/>
</dbReference>
<organism evidence="8 9">
    <name type="scientific">Robbsia betulipollinis</name>
    <dbReference type="NCBI Taxonomy" id="2981849"/>
    <lineage>
        <taxon>Bacteria</taxon>
        <taxon>Pseudomonadati</taxon>
        <taxon>Pseudomonadota</taxon>
        <taxon>Betaproteobacteria</taxon>
        <taxon>Burkholderiales</taxon>
        <taxon>Burkholderiaceae</taxon>
        <taxon>Robbsia</taxon>
    </lineage>
</organism>
<feature type="transmembrane region" description="Helical" evidence="6">
    <location>
        <begin position="334"/>
        <end position="352"/>
    </location>
</feature>
<evidence type="ECO:0000256" key="6">
    <source>
        <dbReference type="SAM" id="Phobius"/>
    </source>
</evidence>
<name>A0ABT3ZMR9_9BURK</name>
<sequence length="502" mass="51732">MKLFADLPADDGLPGRERRLAMAAVMLGTTMAVLDGSIVNVALPTIAHALHVDAPAAIWVANAYLLATAMLLVSFASLADIVGFRRLYATGLLVFTLASLGCALSGSLDMLVAMRLLQGIGGAAMFSIGPAIYRMVFPTRLLGSALGINALTVAASTAAGPAIGGAMLAVLGWQWLFAINVPLGIVAIALALRAIPQRENQGRSPAGHAAEPVAAHAADLPRRSARFDLAGAVLSATAMGMLIMAADACAQLTLPGNHSRAGWYGVIAVAATFLFIWRQRHAARPLLPLDIFASGRFSMAALTSFCSFVGQGITFIALPFLFQGALGYSALESALLFTPWPLAIVLAAPYAGRLADRHSPAVLSSIGLAVLTLGVALLAALPTHATALDICWRGFVCGLGFGFFQSPNNREMLGNVVRARSGAASGILGIARTFGQSLGAAVVALVLAAYAYRMDTAGTGPASVALQDAAAMHGALWIAAAMTLLATLLSVSRIPRKVAAAV</sequence>
<evidence type="ECO:0000256" key="3">
    <source>
        <dbReference type="ARBA" id="ARBA00022692"/>
    </source>
</evidence>
<evidence type="ECO:0000256" key="2">
    <source>
        <dbReference type="ARBA" id="ARBA00022448"/>
    </source>
</evidence>
<feature type="transmembrane region" description="Helical" evidence="6">
    <location>
        <begin position="425"/>
        <end position="450"/>
    </location>
</feature>
<keyword evidence="3 6" id="KW-0812">Transmembrane</keyword>
<dbReference type="PANTHER" id="PTHR42718">
    <property type="entry name" value="MAJOR FACILITATOR SUPERFAMILY MULTIDRUG TRANSPORTER MFSC"/>
    <property type="match status" value="1"/>
</dbReference>
<dbReference type="InterPro" id="IPR036259">
    <property type="entry name" value="MFS_trans_sf"/>
</dbReference>
<keyword evidence="5 6" id="KW-0472">Membrane</keyword>
<feature type="transmembrane region" description="Helical" evidence="6">
    <location>
        <begin position="361"/>
        <end position="381"/>
    </location>
</feature>
<feature type="transmembrane region" description="Helical" evidence="6">
    <location>
        <begin position="87"/>
        <end position="106"/>
    </location>
</feature>
<protein>
    <submittedName>
        <fullName evidence="8">MFS transporter</fullName>
    </submittedName>
</protein>
<dbReference type="Proteomes" id="UP001082899">
    <property type="component" value="Unassembled WGS sequence"/>
</dbReference>
<feature type="transmembrane region" description="Helical" evidence="6">
    <location>
        <begin position="175"/>
        <end position="195"/>
    </location>
</feature>
<feature type="transmembrane region" description="Helical" evidence="6">
    <location>
        <begin position="229"/>
        <end position="254"/>
    </location>
</feature>
<keyword evidence="9" id="KW-1185">Reference proteome</keyword>
<keyword evidence="4 6" id="KW-1133">Transmembrane helix</keyword>
<dbReference type="Gene3D" id="1.20.1250.20">
    <property type="entry name" value="MFS general substrate transporter like domains"/>
    <property type="match status" value="1"/>
</dbReference>
<dbReference type="PANTHER" id="PTHR42718:SF9">
    <property type="entry name" value="MAJOR FACILITATOR SUPERFAMILY MULTIDRUG TRANSPORTER MFSC"/>
    <property type="match status" value="1"/>
</dbReference>
<gene>
    <name evidence="8" type="ORF">OVY01_11450</name>
</gene>
<dbReference type="Pfam" id="PF07690">
    <property type="entry name" value="MFS_1"/>
    <property type="match status" value="1"/>
</dbReference>
<comment type="caution">
    <text evidence="8">The sequence shown here is derived from an EMBL/GenBank/DDBJ whole genome shotgun (WGS) entry which is preliminary data.</text>
</comment>
<feature type="transmembrane region" description="Helical" evidence="6">
    <location>
        <begin position="145"/>
        <end position="169"/>
    </location>
</feature>
<evidence type="ECO:0000256" key="1">
    <source>
        <dbReference type="ARBA" id="ARBA00004141"/>
    </source>
</evidence>
<feature type="domain" description="Major facilitator superfamily (MFS) profile" evidence="7">
    <location>
        <begin position="21"/>
        <end position="498"/>
    </location>
</feature>
<feature type="transmembrane region" description="Helical" evidence="6">
    <location>
        <begin position="56"/>
        <end position="75"/>
    </location>
</feature>
<feature type="transmembrane region" description="Helical" evidence="6">
    <location>
        <begin position="387"/>
        <end position="404"/>
    </location>
</feature>
<accession>A0ABT3ZMR9</accession>
<evidence type="ECO:0000256" key="5">
    <source>
        <dbReference type="ARBA" id="ARBA00023136"/>
    </source>
</evidence>
<comment type="subcellular location">
    <subcellularLocation>
        <location evidence="1">Membrane</location>
        <topology evidence="1">Multi-pass membrane protein</topology>
    </subcellularLocation>
</comment>